<dbReference type="VEuPathDB" id="FungiDB:BO97DRAFT_429389"/>
<dbReference type="SUPFAM" id="SSF53474">
    <property type="entry name" value="alpha/beta-Hydrolases"/>
    <property type="match status" value="1"/>
</dbReference>
<dbReference type="GeneID" id="37201649"/>
<sequence length="155" mass="17451">MPTCSPPFTHSFRIMYRPENSNIELARTQRVHRHSPPGPPYDPGFRQTAAYYGDQVFIASCRRTCEVWASQNLSAYCFNTKPAGIAWGAGVEHLSDVAFILNNLDGYGYHPSPFESMPESYTELSHLMAWSWASFATDLDPNVWSGRGRNATRAD</sequence>
<reference evidence="1 2" key="1">
    <citation type="submission" date="2018-02" db="EMBL/GenBank/DDBJ databases">
        <title>The genomes of Aspergillus section Nigri reveals drivers in fungal speciation.</title>
        <authorList>
            <consortium name="DOE Joint Genome Institute"/>
            <person name="Vesth T.C."/>
            <person name="Nybo J."/>
            <person name="Theobald S."/>
            <person name="Brandl J."/>
            <person name="Frisvad J.C."/>
            <person name="Nielsen K.F."/>
            <person name="Lyhne E.K."/>
            <person name="Kogle M.E."/>
            <person name="Kuo A."/>
            <person name="Riley R."/>
            <person name="Clum A."/>
            <person name="Nolan M."/>
            <person name="Lipzen A."/>
            <person name="Salamov A."/>
            <person name="Henrissat B."/>
            <person name="Wiebenga A."/>
            <person name="De vries R.P."/>
            <person name="Grigoriev I.V."/>
            <person name="Mortensen U.H."/>
            <person name="Andersen M.R."/>
            <person name="Baker S.E."/>
        </authorList>
    </citation>
    <scope>NUCLEOTIDE SEQUENCE [LARGE SCALE GENOMIC DNA]</scope>
    <source>
        <strain evidence="1 2">CBS 101889</strain>
    </source>
</reference>
<evidence type="ECO:0008006" key="3">
    <source>
        <dbReference type="Google" id="ProtNLM"/>
    </source>
</evidence>
<proteinExistence type="predicted"/>
<dbReference type="Proteomes" id="UP000248961">
    <property type="component" value="Unassembled WGS sequence"/>
</dbReference>
<keyword evidence="2" id="KW-1185">Reference proteome</keyword>
<dbReference type="EMBL" id="KZ824334">
    <property type="protein sequence ID" value="RAL07350.1"/>
    <property type="molecule type" value="Genomic_DNA"/>
</dbReference>
<dbReference type="OrthoDB" id="408631at2759"/>
<dbReference type="STRING" id="1450537.A0A395HHX9"/>
<evidence type="ECO:0000313" key="1">
    <source>
        <dbReference type="EMBL" id="RAL07350.1"/>
    </source>
</evidence>
<protein>
    <recommendedName>
        <fullName evidence="3">Carboxylesterase type B domain-containing protein</fullName>
    </recommendedName>
</protein>
<name>A0A395HHX9_ASPHC</name>
<accession>A0A395HHX9</accession>
<dbReference type="Gene3D" id="3.40.50.1820">
    <property type="entry name" value="alpha/beta hydrolase"/>
    <property type="match status" value="1"/>
</dbReference>
<evidence type="ECO:0000313" key="2">
    <source>
        <dbReference type="Proteomes" id="UP000248961"/>
    </source>
</evidence>
<organism evidence="1 2">
    <name type="scientific">Aspergillus homomorphus (strain CBS 101889)</name>
    <dbReference type="NCBI Taxonomy" id="1450537"/>
    <lineage>
        <taxon>Eukaryota</taxon>
        <taxon>Fungi</taxon>
        <taxon>Dikarya</taxon>
        <taxon>Ascomycota</taxon>
        <taxon>Pezizomycotina</taxon>
        <taxon>Eurotiomycetes</taxon>
        <taxon>Eurotiomycetidae</taxon>
        <taxon>Eurotiales</taxon>
        <taxon>Aspergillaceae</taxon>
        <taxon>Aspergillus</taxon>
        <taxon>Aspergillus subgen. Circumdati</taxon>
    </lineage>
</organism>
<dbReference type="AlphaFoldDB" id="A0A395HHX9"/>
<dbReference type="InterPro" id="IPR029058">
    <property type="entry name" value="AB_hydrolase_fold"/>
</dbReference>
<gene>
    <name evidence="1" type="ORF">BO97DRAFT_429389</name>
</gene>
<dbReference type="RefSeq" id="XP_025546504.1">
    <property type="nucleotide sequence ID" value="XM_025697360.1"/>
</dbReference>